<gene>
    <name evidence="2" type="ORF">HK097_010515</name>
</gene>
<keyword evidence="3" id="KW-1185">Reference proteome</keyword>
<proteinExistence type="predicted"/>
<evidence type="ECO:0000313" key="3">
    <source>
        <dbReference type="Proteomes" id="UP001212841"/>
    </source>
</evidence>
<feature type="region of interest" description="Disordered" evidence="1">
    <location>
        <begin position="74"/>
        <end position="119"/>
    </location>
</feature>
<evidence type="ECO:0000313" key="2">
    <source>
        <dbReference type="EMBL" id="KAJ3048458.1"/>
    </source>
</evidence>
<dbReference type="Proteomes" id="UP001212841">
    <property type="component" value="Unassembled WGS sequence"/>
</dbReference>
<dbReference type="AlphaFoldDB" id="A0AAD5SAR0"/>
<organism evidence="2 3">
    <name type="scientific">Rhizophlyctis rosea</name>
    <dbReference type="NCBI Taxonomy" id="64517"/>
    <lineage>
        <taxon>Eukaryota</taxon>
        <taxon>Fungi</taxon>
        <taxon>Fungi incertae sedis</taxon>
        <taxon>Chytridiomycota</taxon>
        <taxon>Chytridiomycota incertae sedis</taxon>
        <taxon>Chytridiomycetes</taxon>
        <taxon>Rhizophlyctidales</taxon>
        <taxon>Rhizophlyctidaceae</taxon>
        <taxon>Rhizophlyctis</taxon>
    </lineage>
</organism>
<name>A0AAD5SAR0_9FUNG</name>
<comment type="caution">
    <text evidence="2">The sequence shown here is derived from an EMBL/GenBank/DDBJ whole genome shotgun (WGS) entry which is preliminary data.</text>
</comment>
<protein>
    <submittedName>
        <fullName evidence="2">Uncharacterized protein</fullName>
    </submittedName>
</protein>
<reference evidence="2" key="1">
    <citation type="submission" date="2020-05" db="EMBL/GenBank/DDBJ databases">
        <title>Phylogenomic resolution of chytrid fungi.</title>
        <authorList>
            <person name="Stajich J.E."/>
            <person name="Amses K."/>
            <person name="Simmons R."/>
            <person name="Seto K."/>
            <person name="Myers J."/>
            <person name="Bonds A."/>
            <person name="Quandt C.A."/>
            <person name="Barry K."/>
            <person name="Liu P."/>
            <person name="Grigoriev I."/>
            <person name="Longcore J.E."/>
            <person name="James T.Y."/>
        </authorList>
    </citation>
    <scope>NUCLEOTIDE SEQUENCE</scope>
    <source>
        <strain evidence="2">JEL0318</strain>
    </source>
</reference>
<evidence type="ECO:0000256" key="1">
    <source>
        <dbReference type="SAM" id="MobiDB-lite"/>
    </source>
</evidence>
<accession>A0AAD5SAR0</accession>
<dbReference type="EMBL" id="JADGJD010000788">
    <property type="protein sequence ID" value="KAJ3048458.1"/>
    <property type="molecule type" value="Genomic_DNA"/>
</dbReference>
<feature type="compositionally biased region" description="Basic and acidic residues" evidence="1">
    <location>
        <begin position="93"/>
        <end position="119"/>
    </location>
</feature>
<sequence length="119" mass="13269">MIPFTPFPDLLMAFKILNKGFRDGPSIDDQPLIHIDSDSNVFDVFDLERNGRGLESADEGANLSVAAEEEVRVHKRLSQRGSGSADGEEELETVAHREGVPATSHSEERFLRSEPEKYL</sequence>